<reference evidence="1" key="1">
    <citation type="submission" date="2014-11" db="EMBL/GenBank/DDBJ databases">
        <authorList>
            <person name="Amaro Gonzalez C."/>
        </authorList>
    </citation>
    <scope>NUCLEOTIDE SEQUENCE</scope>
</reference>
<dbReference type="EMBL" id="GBXM01068122">
    <property type="protein sequence ID" value="JAH40455.1"/>
    <property type="molecule type" value="Transcribed_RNA"/>
</dbReference>
<accession>A0A0E9SIG4</accession>
<reference evidence="1" key="2">
    <citation type="journal article" date="2015" name="Fish Shellfish Immunol.">
        <title>Early steps in the European eel (Anguilla anguilla)-Vibrio vulnificus interaction in the gills: Role of the RtxA13 toxin.</title>
        <authorList>
            <person name="Callol A."/>
            <person name="Pajuelo D."/>
            <person name="Ebbesson L."/>
            <person name="Teles M."/>
            <person name="MacKenzie S."/>
            <person name="Amaro C."/>
        </authorList>
    </citation>
    <scope>NUCLEOTIDE SEQUENCE</scope>
</reference>
<sequence length="65" mass="7738">MFFLFHNTAIPFPSPPVIPFFHMWLLICKPFLFSEMSRGPNRDLMLTVFNPRQVPKHIYFSILVL</sequence>
<dbReference type="AlphaFoldDB" id="A0A0E9SIG4"/>
<proteinExistence type="predicted"/>
<organism evidence="1">
    <name type="scientific">Anguilla anguilla</name>
    <name type="common">European freshwater eel</name>
    <name type="synonym">Muraena anguilla</name>
    <dbReference type="NCBI Taxonomy" id="7936"/>
    <lineage>
        <taxon>Eukaryota</taxon>
        <taxon>Metazoa</taxon>
        <taxon>Chordata</taxon>
        <taxon>Craniata</taxon>
        <taxon>Vertebrata</taxon>
        <taxon>Euteleostomi</taxon>
        <taxon>Actinopterygii</taxon>
        <taxon>Neopterygii</taxon>
        <taxon>Teleostei</taxon>
        <taxon>Anguilliformes</taxon>
        <taxon>Anguillidae</taxon>
        <taxon>Anguilla</taxon>
    </lineage>
</organism>
<evidence type="ECO:0000313" key="1">
    <source>
        <dbReference type="EMBL" id="JAH40455.1"/>
    </source>
</evidence>
<name>A0A0E9SIG4_ANGAN</name>
<protein>
    <submittedName>
        <fullName evidence="1">Uncharacterized protein</fullName>
    </submittedName>
</protein>